<organism evidence="1 2">
    <name type="scientific">Aneurinibacillus aneurinilyticus</name>
    <name type="common">Bacillus aneurinolyticus</name>
    <dbReference type="NCBI Taxonomy" id="1391"/>
    <lineage>
        <taxon>Bacteria</taxon>
        <taxon>Bacillati</taxon>
        <taxon>Bacillota</taxon>
        <taxon>Bacilli</taxon>
        <taxon>Bacillales</taxon>
        <taxon>Paenibacillaceae</taxon>
        <taxon>Aneurinibacillus group</taxon>
        <taxon>Aneurinibacillus</taxon>
    </lineage>
</organism>
<reference evidence="1 2" key="1">
    <citation type="submission" date="2020-04" db="EMBL/GenBank/DDBJ databases">
        <authorList>
            <person name="Hitch T.C.A."/>
            <person name="Wylensek D."/>
            <person name="Clavel T."/>
        </authorList>
    </citation>
    <scope>NUCLEOTIDE SEQUENCE [LARGE SCALE GENOMIC DNA]</scope>
    <source>
        <strain evidence="1 2">WB01_D5_05</strain>
    </source>
</reference>
<protein>
    <submittedName>
        <fullName evidence="1">Uncharacterized protein</fullName>
    </submittedName>
</protein>
<sequence length="45" mass="5255">MNMKEKGKHNKGSQEMNVLTKGFLWQLGIRKERNKKLEDAANQPK</sequence>
<evidence type="ECO:0000313" key="1">
    <source>
        <dbReference type="EMBL" id="NME98164.1"/>
    </source>
</evidence>
<dbReference type="EMBL" id="JABAGO010000010">
    <property type="protein sequence ID" value="NME98164.1"/>
    <property type="molecule type" value="Genomic_DNA"/>
</dbReference>
<accession>A0A848CLH4</accession>
<dbReference type="AlphaFoldDB" id="A0A848CLH4"/>
<gene>
    <name evidence="1" type="ORF">HF838_07805</name>
</gene>
<comment type="caution">
    <text evidence="1">The sequence shown here is derived from an EMBL/GenBank/DDBJ whole genome shotgun (WGS) entry which is preliminary data.</text>
</comment>
<proteinExistence type="predicted"/>
<evidence type="ECO:0000313" key="2">
    <source>
        <dbReference type="Proteomes" id="UP000561326"/>
    </source>
</evidence>
<name>A0A848CLH4_ANEAE</name>
<dbReference type="Proteomes" id="UP000561326">
    <property type="component" value="Unassembled WGS sequence"/>
</dbReference>